<dbReference type="Proteomes" id="UP000009320">
    <property type="component" value="Unassembled WGS sequence"/>
</dbReference>
<reference evidence="2 3" key="1">
    <citation type="submission" date="2012-06" db="EMBL/GenBank/DDBJ databases">
        <title>Draft Genome Sequence of Lactobacillus hominis Strain CRBIP 24.179T, isolated from human intestine.</title>
        <authorList>
            <person name="Cousin S."/>
            <person name="Ma L."/>
            <person name="Bizet C."/>
            <person name="Loux V."/>
            <person name="Bouchier C."/>
            <person name="Clermont D."/>
            <person name="Creno S."/>
        </authorList>
    </citation>
    <scope>NUCLEOTIDE SEQUENCE [LARGE SCALE GENOMIC DNA]</scope>
    <source>
        <strain evidence="3">CRBIP 24.179T</strain>
    </source>
</reference>
<dbReference type="GO" id="GO:0003677">
    <property type="term" value="F:DNA binding"/>
    <property type="evidence" value="ECO:0007669"/>
    <property type="project" value="InterPro"/>
</dbReference>
<dbReference type="STRING" id="1423758.FC41_GL001008"/>
<keyword evidence="3" id="KW-1185">Reference proteome</keyword>
<dbReference type="InterPro" id="IPR046947">
    <property type="entry name" value="LytR-like"/>
</dbReference>
<feature type="domain" description="HTH LytTR-type" evidence="1">
    <location>
        <begin position="41"/>
        <end position="144"/>
    </location>
</feature>
<dbReference type="AlphaFoldDB" id="I7L9Y5"/>
<dbReference type="EMBL" id="CAKE01000010">
    <property type="protein sequence ID" value="CCI81784.1"/>
    <property type="molecule type" value="Genomic_DNA"/>
</dbReference>
<dbReference type="OrthoDB" id="9808614at2"/>
<evidence type="ECO:0000313" key="3">
    <source>
        <dbReference type="Proteomes" id="UP000009320"/>
    </source>
</evidence>
<organism evidence="2 3">
    <name type="scientific">Lactobacillus hominis DSM 23910 = CRBIP 24.179</name>
    <dbReference type="NCBI Taxonomy" id="1423758"/>
    <lineage>
        <taxon>Bacteria</taxon>
        <taxon>Bacillati</taxon>
        <taxon>Bacillota</taxon>
        <taxon>Bacilli</taxon>
        <taxon>Lactobacillales</taxon>
        <taxon>Lactobacillaceae</taxon>
        <taxon>Lactobacillus</taxon>
    </lineage>
</organism>
<protein>
    <submittedName>
        <fullName evidence="2">Response regulator of the LytR/AlgR family</fullName>
    </submittedName>
</protein>
<evidence type="ECO:0000313" key="2">
    <source>
        <dbReference type="EMBL" id="CCI81784.1"/>
    </source>
</evidence>
<evidence type="ECO:0000259" key="1">
    <source>
        <dbReference type="PROSITE" id="PS50930"/>
    </source>
</evidence>
<dbReference type="RefSeq" id="WP_008470671.1">
    <property type="nucleotide sequence ID" value="NZ_AYZP01000002.1"/>
</dbReference>
<dbReference type="PANTHER" id="PTHR37299">
    <property type="entry name" value="TRANSCRIPTIONAL REGULATOR-RELATED"/>
    <property type="match status" value="1"/>
</dbReference>
<dbReference type="SMART" id="SM00850">
    <property type="entry name" value="LytTR"/>
    <property type="match status" value="1"/>
</dbReference>
<accession>I7L9Y5</accession>
<gene>
    <name evidence="2" type="ORF">BN55_00330</name>
</gene>
<dbReference type="GeneID" id="82847025"/>
<dbReference type="GO" id="GO:0000156">
    <property type="term" value="F:phosphorelay response regulator activity"/>
    <property type="evidence" value="ECO:0007669"/>
    <property type="project" value="InterPro"/>
</dbReference>
<dbReference type="PROSITE" id="PS50930">
    <property type="entry name" value="HTH_LYTTR"/>
    <property type="match status" value="1"/>
</dbReference>
<dbReference type="Pfam" id="PF04397">
    <property type="entry name" value="LytTR"/>
    <property type="match status" value="1"/>
</dbReference>
<dbReference type="Gene3D" id="2.40.50.1020">
    <property type="entry name" value="LytTr DNA-binding domain"/>
    <property type="match status" value="1"/>
</dbReference>
<comment type="caution">
    <text evidence="2">The sequence shown here is derived from an EMBL/GenBank/DDBJ whole genome shotgun (WGS) entry which is preliminary data.</text>
</comment>
<sequence>MKIKFHIDEHLPEEKAEFWLRKMTERIRQITEDLTSEKDFVWCYQRGNAFSINFSDIYLIQVENEKTYVYTETENYLYKGRLYQIQQLLPSDFVMASRSALVNCHKLDHLQILSDGNVDAILKNNLTVQISRRKIKNLKEVLGL</sequence>
<dbReference type="PATRIC" id="fig|1423758.3.peg.1019"/>
<dbReference type="PANTHER" id="PTHR37299:SF1">
    <property type="entry name" value="STAGE 0 SPORULATION PROTEIN A HOMOLOG"/>
    <property type="match status" value="1"/>
</dbReference>
<name>I7L9Y5_9LACO</name>
<dbReference type="eggNOG" id="COG3279">
    <property type="taxonomic scope" value="Bacteria"/>
</dbReference>
<proteinExistence type="predicted"/>
<dbReference type="InterPro" id="IPR007492">
    <property type="entry name" value="LytTR_DNA-bd_dom"/>
</dbReference>